<dbReference type="Pfam" id="PF02872">
    <property type="entry name" value="5_nucleotid_C"/>
    <property type="match status" value="1"/>
</dbReference>
<proteinExistence type="inferred from homology"/>
<evidence type="ECO:0000259" key="2">
    <source>
        <dbReference type="Pfam" id="PF02872"/>
    </source>
</evidence>
<dbReference type="InterPro" id="IPR029052">
    <property type="entry name" value="Metallo-depent_PP-like"/>
</dbReference>
<comment type="similarity">
    <text evidence="1">Belongs to the 5'-nucleotidase family.</text>
</comment>
<dbReference type="SUPFAM" id="SSF56300">
    <property type="entry name" value="Metallo-dependent phosphatases"/>
    <property type="match status" value="1"/>
</dbReference>
<dbReference type="InterPro" id="IPR041829">
    <property type="entry name" value="SoxB_N"/>
</dbReference>
<dbReference type="EMBL" id="UWOC01000131">
    <property type="protein sequence ID" value="VCU08570.1"/>
    <property type="molecule type" value="Genomic_DNA"/>
</dbReference>
<keyword evidence="4" id="KW-1185">Reference proteome</keyword>
<dbReference type="InterPro" id="IPR036907">
    <property type="entry name" value="5'-Nucleotdase_C_sf"/>
</dbReference>
<dbReference type="GO" id="GO:0009166">
    <property type="term" value="P:nucleotide catabolic process"/>
    <property type="evidence" value="ECO:0007669"/>
    <property type="project" value="InterPro"/>
</dbReference>
<feature type="domain" description="5'-Nucleotidase C-terminal" evidence="2">
    <location>
        <begin position="390"/>
        <end position="541"/>
    </location>
</feature>
<protein>
    <submittedName>
        <fullName evidence="3">Mannosylglucosyl-3-phosphoglycerate phosphatase</fullName>
    </submittedName>
</protein>
<dbReference type="PANTHER" id="PTHR11575">
    <property type="entry name" value="5'-NUCLEOTIDASE-RELATED"/>
    <property type="match status" value="1"/>
</dbReference>
<dbReference type="GO" id="GO:0016787">
    <property type="term" value="F:hydrolase activity"/>
    <property type="evidence" value="ECO:0007669"/>
    <property type="project" value="UniProtKB-KW"/>
</dbReference>
<dbReference type="PANTHER" id="PTHR11575:SF42">
    <property type="entry name" value="SULFUR OXIDATION PROTEIN SOXB"/>
    <property type="match status" value="1"/>
</dbReference>
<dbReference type="Gene3D" id="6.10.140.570">
    <property type="match status" value="1"/>
</dbReference>
<dbReference type="RefSeq" id="WP_129608646.1">
    <property type="nucleotide sequence ID" value="NZ_UWOC01000131.1"/>
</dbReference>
<dbReference type="GO" id="GO:0000166">
    <property type="term" value="F:nucleotide binding"/>
    <property type="evidence" value="ECO:0007669"/>
    <property type="project" value="UniProtKB-KW"/>
</dbReference>
<dbReference type="InterPro" id="IPR006179">
    <property type="entry name" value="5_nucleotidase/apyrase"/>
</dbReference>
<dbReference type="AlphaFoldDB" id="A0A447CTJ8"/>
<dbReference type="OrthoDB" id="5469761at2"/>
<dbReference type="PROSITE" id="PS51318">
    <property type="entry name" value="TAT"/>
    <property type="match status" value="1"/>
</dbReference>
<dbReference type="InterPro" id="IPR030998">
    <property type="entry name" value="Thiosulf_SoxB"/>
</dbReference>
<accession>A0A447CTJ8</accession>
<comment type="caution">
    <text evidence="3">The sequence shown here is derived from an EMBL/GenBank/DDBJ whole genome shotgun (WGS) entry which is preliminary data.</text>
</comment>
<gene>
    <name evidence="3" type="primary">mggB</name>
    <name evidence="3" type="ORF">RHODGE_RHODGE_01736</name>
</gene>
<keyword evidence="1" id="KW-0547">Nucleotide-binding</keyword>
<dbReference type="PRINTS" id="PR01607">
    <property type="entry name" value="APYRASEFAMLY"/>
</dbReference>
<dbReference type="InterPro" id="IPR006311">
    <property type="entry name" value="TAT_signal"/>
</dbReference>
<dbReference type="Proteomes" id="UP000289200">
    <property type="component" value="Unassembled WGS sequence"/>
</dbReference>
<dbReference type="SUPFAM" id="SSF55816">
    <property type="entry name" value="5'-nucleotidase (syn. UDP-sugar hydrolase), C-terminal domain"/>
    <property type="match status" value="1"/>
</dbReference>
<dbReference type="Gene3D" id="3.90.780.10">
    <property type="entry name" value="5'-Nucleotidase, C-terminal domain"/>
    <property type="match status" value="1"/>
</dbReference>
<evidence type="ECO:0000256" key="1">
    <source>
        <dbReference type="RuleBase" id="RU362119"/>
    </source>
</evidence>
<dbReference type="GO" id="GO:0030288">
    <property type="term" value="C:outer membrane-bounded periplasmic space"/>
    <property type="evidence" value="ECO:0007669"/>
    <property type="project" value="TreeGrafter"/>
</dbReference>
<dbReference type="NCBIfam" id="TIGR04486">
    <property type="entry name" value="thiosulf_SoxB"/>
    <property type="match status" value="1"/>
</dbReference>
<dbReference type="Gene3D" id="3.60.21.10">
    <property type="match status" value="1"/>
</dbReference>
<evidence type="ECO:0000313" key="3">
    <source>
        <dbReference type="EMBL" id="VCU08570.1"/>
    </source>
</evidence>
<evidence type="ECO:0000313" key="4">
    <source>
        <dbReference type="Proteomes" id="UP000289200"/>
    </source>
</evidence>
<keyword evidence="1" id="KW-0378">Hydrolase</keyword>
<name>A0A447CTJ8_9BRAD</name>
<reference evidence="4" key="1">
    <citation type="submission" date="2018-10" db="EMBL/GenBank/DDBJ databases">
        <authorList>
            <person name="Peiro R."/>
            <person name="Begona"/>
            <person name="Cbmso G."/>
            <person name="Lopez M."/>
            <person name="Gonzalez S."/>
            <person name="Sacristan E."/>
            <person name="Castillo E."/>
        </authorList>
    </citation>
    <scope>NUCLEOTIDE SEQUENCE [LARGE SCALE GENOMIC DNA]</scope>
</reference>
<sequence length="571" mass="61531">MPTGRNATRRDLLQFGAATAAALAAAGLDPGGWTRAFAQQRVSEADLLAFQPVGNVTLVHVTDIHAQLMPVWFREPTVNLGVGEAKGVPPHVTGKALLESYKIPAGSPLAYALADVDFEALAKTYGRVGGLDRVATIVQAIRAERGDRVVLLDGGDTWQNSWTSLATKGQDMVDCMALLKPDAMTAHWEFTLGEARVKEIVDSLGFPFLCQNVRESEFQDEVFKGSTVVERGGVKIGIVGQALPYTPIANPRWMIPNWSFGIREKELQAEVDKLRAGGAQLVVLLSHNGFDVDRKLAGRVSGLDVILTGHTHDALPEPLKIGKTLLVASGSHGKFVSRLDLDVRDGTVRDFRYRLIPVLADVIKPDAAMAATIARHRAPHAKMLAEEVGRTETTLYRRGNFNGTLDDVICEALIAERDAEIALSPGFRWGPSLLPGQAITREDVYNATAMTYPAAYRMAMTGARLKEILEDVADNIFNPDPYLQQGGDMVRVGGLAYTIDVGKPIGSRIGDLTLTRTGQPLAADKDYTVAGWASVNEGTEGPAIWDVVFAHLGRKKTVAPTGASTVKIVGA</sequence>
<dbReference type="CDD" id="cd07411">
    <property type="entry name" value="MPP_SoxB_N"/>
    <property type="match status" value="1"/>
</dbReference>
<organism evidence="3 4">
    <name type="scientific">Rhodoplanes serenus</name>
    <dbReference type="NCBI Taxonomy" id="200615"/>
    <lineage>
        <taxon>Bacteria</taxon>
        <taxon>Pseudomonadati</taxon>
        <taxon>Pseudomonadota</taxon>
        <taxon>Alphaproteobacteria</taxon>
        <taxon>Hyphomicrobiales</taxon>
        <taxon>Nitrobacteraceae</taxon>
        <taxon>Rhodoplanes</taxon>
    </lineage>
</organism>
<dbReference type="InterPro" id="IPR008334">
    <property type="entry name" value="5'-Nucleotdase_C"/>
</dbReference>